<dbReference type="InterPro" id="IPR046346">
    <property type="entry name" value="Aminoacid_DH-like_N_sf"/>
</dbReference>
<protein>
    <recommendedName>
        <fullName evidence="2">Tetrahydrofolate dehydrogenase/cyclohydrolase catalytic domain-containing protein</fullName>
    </recommendedName>
</protein>
<accession>X0TBA4</accession>
<proteinExistence type="predicted"/>
<dbReference type="SUPFAM" id="SSF53223">
    <property type="entry name" value="Aminoacid dehydrogenase-like, N-terminal domain"/>
    <property type="match status" value="1"/>
</dbReference>
<evidence type="ECO:0000313" key="1">
    <source>
        <dbReference type="EMBL" id="GAF84596.1"/>
    </source>
</evidence>
<organism evidence="1">
    <name type="scientific">marine sediment metagenome</name>
    <dbReference type="NCBI Taxonomy" id="412755"/>
    <lineage>
        <taxon>unclassified sequences</taxon>
        <taxon>metagenomes</taxon>
        <taxon>ecological metagenomes</taxon>
    </lineage>
</organism>
<evidence type="ECO:0008006" key="2">
    <source>
        <dbReference type="Google" id="ProtNLM"/>
    </source>
</evidence>
<sequence length="36" mass="4162">MAKIIDGRKIAKEINESLRTKVEDFVNKYKITPKLA</sequence>
<dbReference type="AlphaFoldDB" id="X0TBA4"/>
<dbReference type="EMBL" id="BARS01004902">
    <property type="protein sequence ID" value="GAF84596.1"/>
    <property type="molecule type" value="Genomic_DNA"/>
</dbReference>
<feature type="non-terminal residue" evidence="1">
    <location>
        <position position="36"/>
    </location>
</feature>
<gene>
    <name evidence="1" type="ORF">S01H1_09590</name>
</gene>
<comment type="caution">
    <text evidence="1">The sequence shown here is derived from an EMBL/GenBank/DDBJ whole genome shotgun (WGS) entry which is preliminary data.</text>
</comment>
<reference evidence="1" key="1">
    <citation type="journal article" date="2014" name="Front. Microbiol.">
        <title>High frequency of phylogenetically diverse reductive dehalogenase-homologous genes in deep subseafloor sedimentary metagenomes.</title>
        <authorList>
            <person name="Kawai M."/>
            <person name="Futagami T."/>
            <person name="Toyoda A."/>
            <person name="Takaki Y."/>
            <person name="Nishi S."/>
            <person name="Hori S."/>
            <person name="Arai W."/>
            <person name="Tsubouchi T."/>
            <person name="Morono Y."/>
            <person name="Uchiyama I."/>
            <person name="Ito T."/>
            <person name="Fujiyama A."/>
            <person name="Inagaki F."/>
            <person name="Takami H."/>
        </authorList>
    </citation>
    <scope>NUCLEOTIDE SEQUENCE</scope>
    <source>
        <strain evidence="1">Expedition CK06-06</strain>
    </source>
</reference>
<name>X0TBA4_9ZZZZ</name>